<evidence type="ECO:0000313" key="11">
    <source>
        <dbReference type="Proteomes" id="UP001597118"/>
    </source>
</evidence>
<evidence type="ECO:0000256" key="3">
    <source>
        <dbReference type="ARBA" id="ARBA00022448"/>
    </source>
</evidence>
<feature type="transmembrane region" description="Helical" evidence="9">
    <location>
        <begin position="36"/>
        <end position="59"/>
    </location>
</feature>
<dbReference type="RefSeq" id="WP_379661670.1">
    <property type="nucleotide sequence ID" value="NZ_JBHUDG010000004.1"/>
</dbReference>
<sequence length="89" mass="10010">MNLTLYLQYVILPILAFSLILTFIRLIKGPDIVDRVIALDLIITSGIGVIAIYCITFNSALFLDVGMILALIAFLGTMAFSYYIEKRYK</sequence>
<keyword evidence="7 8" id="KW-0472">Membrane</keyword>
<feature type="transmembrane region" description="Helical" evidence="9">
    <location>
        <begin position="65"/>
        <end position="84"/>
    </location>
</feature>
<keyword evidence="11" id="KW-1185">Reference proteome</keyword>
<evidence type="ECO:0000313" key="10">
    <source>
        <dbReference type="EMBL" id="MFD1629290.1"/>
    </source>
</evidence>
<dbReference type="InterPro" id="IPR007208">
    <property type="entry name" value="MrpF/PhaF-like"/>
</dbReference>
<dbReference type="NCBIfam" id="NF009243">
    <property type="entry name" value="PRK12599.1-2"/>
    <property type="match status" value="1"/>
</dbReference>
<keyword evidence="8" id="KW-0050">Antiport</keyword>
<comment type="caution">
    <text evidence="10">The sequence shown here is derived from an EMBL/GenBank/DDBJ whole genome shotgun (WGS) entry which is preliminary data.</text>
</comment>
<evidence type="ECO:0000256" key="5">
    <source>
        <dbReference type="ARBA" id="ARBA00022692"/>
    </source>
</evidence>
<dbReference type="Pfam" id="PF04066">
    <property type="entry name" value="MrpF_PhaF"/>
    <property type="match status" value="1"/>
</dbReference>
<evidence type="ECO:0000256" key="9">
    <source>
        <dbReference type="SAM" id="Phobius"/>
    </source>
</evidence>
<keyword evidence="5 9" id="KW-0812">Transmembrane</keyword>
<name>A0ABW4I960_9SPHI</name>
<evidence type="ECO:0000256" key="2">
    <source>
        <dbReference type="ARBA" id="ARBA00009212"/>
    </source>
</evidence>
<gene>
    <name evidence="10" type="ORF">ACFSAH_05330</name>
</gene>
<proteinExistence type="inferred from homology"/>
<dbReference type="PANTHER" id="PTHR34702:SF1">
    <property type="entry name" value="NA(+)_H(+) ANTIPORTER SUBUNIT F"/>
    <property type="match status" value="1"/>
</dbReference>
<keyword evidence="4 8" id="KW-1003">Cell membrane</keyword>
<comment type="subcellular location">
    <subcellularLocation>
        <location evidence="1 8">Cell membrane</location>
        <topology evidence="1 8">Multi-pass membrane protein</topology>
    </subcellularLocation>
</comment>
<organism evidence="10 11">
    <name type="scientific">Pseudopedobacter beijingensis</name>
    <dbReference type="NCBI Taxonomy" id="1207056"/>
    <lineage>
        <taxon>Bacteria</taxon>
        <taxon>Pseudomonadati</taxon>
        <taxon>Bacteroidota</taxon>
        <taxon>Sphingobacteriia</taxon>
        <taxon>Sphingobacteriales</taxon>
        <taxon>Sphingobacteriaceae</taxon>
        <taxon>Pseudopedobacter</taxon>
    </lineage>
</organism>
<evidence type="ECO:0000256" key="7">
    <source>
        <dbReference type="ARBA" id="ARBA00023136"/>
    </source>
</evidence>
<evidence type="ECO:0000256" key="6">
    <source>
        <dbReference type="ARBA" id="ARBA00022989"/>
    </source>
</evidence>
<evidence type="ECO:0000256" key="4">
    <source>
        <dbReference type="ARBA" id="ARBA00022475"/>
    </source>
</evidence>
<feature type="transmembrane region" description="Helical" evidence="9">
    <location>
        <begin position="6"/>
        <end position="24"/>
    </location>
</feature>
<dbReference type="EMBL" id="JBHUDG010000004">
    <property type="protein sequence ID" value="MFD1629290.1"/>
    <property type="molecule type" value="Genomic_DNA"/>
</dbReference>
<protein>
    <submittedName>
        <fullName evidence="10">Monovalent cation/H+ antiporter complex subunit F</fullName>
    </submittedName>
</protein>
<dbReference type="PIRSF" id="PIRSF028784">
    <property type="entry name" value="MrpF"/>
    <property type="match status" value="1"/>
</dbReference>
<keyword evidence="6 9" id="KW-1133">Transmembrane helix</keyword>
<keyword evidence="3 8" id="KW-0813">Transport</keyword>
<evidence type="ECO:0000256" key="8">
    <source>
        <dbReference type="PIRNR" id="PIRNR028784"/>
    </source>
</evidence>
<reference evidence="11" key="1">
    <citation type="journal article" date="2019" name="Int. J. Syst. Evol. Microbiol.">
        <title>The Global Catalogue of Microorganisms (GCM) 10K type strain sequencing project: providing services to taxonomists for standard genome sequencing and annotation.</title>
        <authorList>
            <consortium name="The Broad Institute Genomics Platform"/>
            <consortium name="The Broad Institute Genome Sequencing Center for Infectious Disease"/>
            <person name="Wu L."/>
            <person name="Ma J."/>
        </authorList>
    </citation>
    <scope>NUCLEOTIDE SEQUENCE [LARGE SCALE GENOMIC DNA]</scope>
    <source>
        <strain evidence="11">CCUG 53762</strain>
    </source>
</reference>
<comment type="similarity">
    <text evidence="2 8">Belongs to the CPA3 antiporters (TC 2.A.63) subunit F family.</text>
</comment>
<evidence type="ECO:0000256" key="1">
    <source>
        <dbReference type="ARBA" id="ARBA00004651"/>
    </source>
</evidence>
<keyword evidence="8" id="KW-0406">Ion transport</keyword>
<dbReference type="PANTHER" id="PTHR34702">
    <property type="entry name" value="NA(+)/H(+) ANTIPORTER SUBUNIT F1"/>
    <property type="match status" value="1"/>
</dbReference>
<dbReference type="Proteomes" id="UP001597118">
    <property type="component" value="Unassembled WGS sequence"/>
</dbReference>
<accession>A0ABW4I960</accession>